<dbReference type="KEGG" id="mfv:Mfer_0226"/>
<dbReference type="Pfam" id="PF00534">
    <property type="entry name" value="Glycos_transf_1"/>
    <property type="match status" value="1"/>
</dbReference>
<dbReference type="AlphaFoldDB" id="E3GXJ7"/>
<dbReference type="InterPro" id="IPR028098">
    <property type="entry name" value="Glyco_trans_4-like_N"/>
</dbReference>
<keyword evidence="3" id="KW-0808">Transferase</keyword>
<evidence type="ECO:0000259" key="2">
    <source>
        <dbReference type="Pfam" id="PF13439"/>
    </source>
</evidence>
<dbReference type="PANTHER" id="PTHR12526">
    <property type="entry name" value="GLYCOSYLTRANSFERASE"/>
    <property type="match status" value="1"/>
</dbReference>
<accession>E3GXJ7</accession>
<dbReference type="OrthoDB" id="132546at2157"/>
<name>E3GXJ7_METFV</name>
<dbReference type="CAZy" id="GT4">
    <property type="family name" value="Glycosyltransferase Family 4"/>
</dbReference>
<protein>
    <submittedName>
        <fullName evidence="3">Glycosyl transferase group 1</fullName>
    </submittedName>
</protein>
<proteinExistence type="predicted"/>
<evidence type="ECO:0000313" key="4">
    <source>
        <dbReference type="Proteomes" id="UP000002315"/>
    </source>
</evidence>
<dbReference type="GO" id="GO:0016757">
    <property type="term" value="F:glycosyltransferase activity"/>
    <property type="evidence" value="ECO:0007669"/>
    <property type="project" value="InterPro"/>
</dbReference>
<reference evidence="3 4" key="1">
    <citation type="journal article" date="2010" name="Stand. Genomic Sci.">
        <title>Complete genome sequence of Methanothermus fervidus type strain (V24S).</title>
        <authorList>
            <person name="Anderson I."/>
            <person name="Djao O.D."/>
            <person name="Misra M."/>
            <person name="Chertkov O."/>
            <person name="Nolan M."/>
            <person name="Lucas S."/>
            <person name="Lapidus A."/>
            <person name="Del Rio T.G."/>
            <person name="Tice H."/>
            <person name="Cheng J.F."/>
            <person name="Tapia R."/>
            <person name="Han C."/>
            <person name="Goodwin L."/>
            <person name="Pitluck S."/>
            <person name="Liolios K."/>
            <person name="Ivanova N."/>
            <person name="Mavromatis K."/>
            <person name="Mikhailova N."/>
            <person name="Pati A."/>
            <person name="Brambilla E."/>
            <person name="Chen A."/>
            <person name="Palaniappan K."/>
            <person name="Land M."/>
            <person name="Hauser L."/>
            <person name="Chang Y.J."/>
            <person name="Jeffries C.D."/>
            <person name="Sikorski J."/>
            <person name="Spring S."/>
            <person name="Rohde M."/>
            <person name="Eichinger K."/>
            <person name="Huber H."/>
            <person name="Wirth R."/>
            <person name="Goker M."/>
            <person name="Detter J.C."/>
            <person name="Woyke T."/>
            <person name="Bristow J."/>
            <person name="Eisen J.A."/>
            <person name="Markowitz V."/>
            <person name="Hugenholtz P."/>
            <person name="Klenk H.P."/>
            <person name="Kyrpides N.C."/>
        </authorList>
    </citation>
    <scope>NUCLEOTIDE SEQUENCE [LARGE SCALE GENOMIC DNA]</scope>
    <source>
        <strain evidence="4">ATCC 43054 / DSM 2088 / JCM 10308 / V24 S</strain>
    </source>
</reference>
<dbReference type="SUPFAM" id="SSF53756">
    <property type="entry name" value="UDP-Glycosyltransferase/glycogen phosphorylase"/>
    <property type="match status" value="1"/>
</dbReference>
<feature type="domain" description="Glycosyl transferase family 1" evidence="1">
    <location>
        <begin position="198"/>
        <end position="355"/>
    </location>
</feature>
<feature type="domain" description="Glycosyltransferase subfamily 4-like N-terminal" evidence="2">
    <location>
        <begin position="16"/>
        <end position="187"/>
    </location>
</feature>
<dbReference type="CDD" id="cd03801">
    <property type="entry name" value="GT4_PimA-like"/>
    <property type="match status" value="1"/>
</dbReference>
<dbReference type="HOGENOM" id="CLU_009583_2_5_2"/>
<organism evidence="3 4">
    <name type="scientific">Methanothermus fervidus (strain ATCC 43054 / DSM 2088 / JCM 10308 / V24 S)</name>
    <dbReference type="NCBI Taxonomy" id="523846"/>
    <lineage>
        <taxon>Archaea</taxon>
        <taxon>Methanobacteriati</taxon>
        <taxon>Methanobacteriota</taxon>
        <taxon>Methanomada group</taxon>
        <taxon>Methanobacteria</taxon>
        <taxon>Methanobacteriales</taxon>
        <taxon>Methanothermaceae</taxon>
        <taxon>Methanothermus</taxon>
    </lineage>
</organism>
<sequence>MKICYIIDFFIPHYQGGGERRLYEIAKRLVRRGHEVDVLCMKISNVPEYENIDGINVYHLGPTINNPPYRSPLDFLRFIISVFKWLTTHKYDVVDAQAFIPLIPASLAYILKIQKNVIGTIHDVAEEKNKEQWIYYGSIANFFEKILYKLPFKKIITVSNAVKRILNRKYGIPNNKIHVVYNGVDLKLIDSVECNGIDKNSIIFVGRLIPHKHVDELIKAVKLLVNEIPDVKLKIIGDGVVSKNLKNLVKKLSIEDKVKFFGKIDDYSDVIKEIKKSEVLVLPSTREGFGMVLVEANACYKPVIAYKSGGVTEVIDDGINGFLVNKQNISELCEKLKFLLKNKKIAKGMGKNGRKKVEKMFTWDQVVEKIEKIYVVNS</sequence>
<dbReference type="Pfam" id="PF13439">
    <property type="entry name" value="Glyco_transf_4"/>
    <property type="match status" value="1"/>
</dbReference>
<dbReference type="Gene3D" id="3.40.50.2000">
    <property type="entry name" value="Glycogen Phosphorylase B"/>
    <property type="match status" value="2"/>
</dbReference>
<evidence type="ECO:0000259" key="1">
    <source>
        <dbReference type="Pfam" id="PF00534"/>
    </source>
</evidence>
<gene>
    <name evidence="3" type="ordered locus">Mfer_0226</name>
</gene>
<dbReference type="Proteomes" id="UP000002315">
    <property type="component" value="Chromosome"/>
</dbReference>
<evidence type="ECO:0000313" key="3">
    <source>
        <dbReference type="EMBL" id="ADP77029.1"/>
    </source>
</evidence>
<dbReference type="InterPro" id="IPR001296">
    <property type="entry name" value="Glyco_trans_1"/>
</dbReference>
<dbReference type="STRING" id="523846.Mfer_0226"/>
<keyword evidence="4" id="KW-1185">Reference proteome</keyword>
<dbReference type="EMBL" id="CP002278">
    <property type="protein sequence ID" value="ADP77029.1"/>
    <property type="molecule type" value="Genomic_DNA"/>
</dbReference>